<evidence type="ECO:0000256" key="3">
    <source>
        <dbReference type="ARBA" id="ARBA00022833"/>
    </source>
</evidence>
<keyword evidence="8" id="KW-1185">Reference proteome</keyword>
<dbReference type="PROSITE" id="PS50119">
    <property type="entry name" value="ZF_BBOX"/>
    <property type="match status" value="1"/>
</dbReference>
<feature type="compositionally biased region" description="Basic and acidic residues" evidence="5">
    <location>
        <begin position="329"/>
        <end position="354"/>
    </location>
</feature>
<reference evidence="7 8" key="1">
    <citation type="submission" date="2024-03" db="EMBL/GenBank/DDBJ databases">
        <authorList>
            <person name="Gkanogiannis A."/>
            <person name="Becerra Lopez-Lavalle L."/>
        </authorList>
    </citation>
    <scope>NUCLEOTIDE SEQUENCE [LARGE SCALE GENOMIC DNA]</scope>
</reference>
<dbReference type="CDD" id="cd19821">
    <property type="entry name" value="Bbox1_BBX-like"/>
    <property type="match status" value="1"/>
</dbReference>
<accession>A0ABP0YB35</accession>
<protein>
    <recommendedName>
        <fullName evidence="6">B box-type domain-containing protein</fullName>
    </recommendedName>
</protein>
<evidence type="ECO:0000256" key="5">
    <source>
        <dbReference type="SAM" id="MobiDB-lite"/>
    </source>
</evidence>
<keyword evidence="3" id="KW-0862">Zinc</keyword>
<proteinExistence type="predicted"/>
<evidence type="ECO:0000256" key="2">
    <source>
        <dbReference type="ARBA" id="ARBA00022771"/>
    </source>
</evidence>
<dbReference type="Proteomes" id="UP001642487">
    <property type="component" value="Chromosome 3"/>
</dbReference>
<evidence type="ECO:0000259" key="6">
    <source>
        <dbReference type="PROSITE" id="PS50119"/>
    </source>
</evidence>
<dbReference type="InterPro" id="IPR049808">
    <property type="entry name" value="CONSTANS-like_Bbox1"/>
</dbReference>
<dbReference type="PANTHER" id="PTHR31717:SF137">
    <property type="entry name" value="B BOX-TYPE DOMAIN-CONTAINING PROTEIN"/>
    <property type="match status" value="1"/>
</dbReference>
<evidence type="ECO:0000256" key="1">
    <source>
        <dbReference type="ARBA" id="ARBA00022723"/>
    </source>
</evidence>
<gene>
    <name evidence="7" type="ORF">CITCOLO1_LOCUS8781</name>
</gene>
<feature type="region of interest" description="Disordered" evidence="5">
    <location>
        <begin position="429"/>
        <end position="500"/>
    </location>
</feature>
<evidence type="ECO:0000313" key="7">
    <source>
        <dbReference type="EMBL" id="CAK9316900.1"/>
    </source>
</evidence>
<name>A0ABP0YB35_9ROSI</name>
<keyword evidence="2 4" id="KW-0863">Zinc-finger</keyword>
<feature type="compositionally biased region" description="Basic and acidic residues" evidence="5">
    <location>
        <begin position="449"/>
        <end position="458"/>
    </location>
</feature>
<feature type="compositionally biased region" description="Polar residues" evidence="5">
    <location>
        <begin position="489"/>
        <end position="500"/>
    </location>
</feature>
<dbReference type="InterPro" id="IPR000315">
    <property type="entry name" value="Znf_B-box"/>
</dbReference>
<evidence type="ECO:0000313" key="8">
    <source>
        <dbReference type="Proteomes" id="UP001642487"/>
    </source>
</evidence>
<dbReference type="EMBL" id="OZ021737">
    <property type="protein sequence ID" value="CAK9316900.1"/>
    <property type="molecule type" value="Genomic_DNA"/>
</dbReference>
<evidence type="ECO:0000256" key="4">
    <source>
        <dbReference type="PROSITE-ProRule" id="PRU00024"/>
    </source>
</evidence>
<sequence length="500" mass="56136">MERTCEFCAALKPIIYCTPDAAHLCLSCDAKVHSANALSSRHLRTLLCEFCRSFPTYLKCLDHQMFLCRGCDRTLHVSPSQHQKRTIRGYMGCPSAKEFAALWGFHVNEVDKDKFVSTCGSETSSVVETFNTPGRSRSHIAAGVARMSYSPHVSITEAENKVLYKGQEKGSSSILQQILELSHLQLVKKNIHSPLILGEGKDGAASLRPCASEKFEQSLNQHVHHSKDRGTDLQQRDHLLQELKMTSFTQLENFPLSSPILLPFHGESLWHCKSPAESSQLWSQNMQDLGVCDELVCHDDFNIPEVDLTFQNFDEIFNSDQDPTGGLFDNKDESYSSMEKDMSLSKSDNRDGKGMEASSATSSSCIFSYALMDKDSEPSGEVCHPPMSTSMEPARPIRPSLSTLSFADSRMSVNNAGADCPDRARCEPSCSSPYHRERKHSMPLDDNDAETRMYKEKQQPQLQEKQTRRKARSLVKKRVKGRYEKAEQYDSSTVAISQSY</sequence>
<feature type="region of interest" description="Disordered" evidence="5">
    <location>
        <begin position="321"/>
        <end position="358"/>
    </location>
</feature>
<organism evidence="7 8">
    <name type="scientific">Citrullus colocynthis</name>
    <name type="common">colocynth</name>
    <dbReference type="NCBI Taxonomy" id="252529"/>
    <lineage>
        <taxon>Eukaryota</taxon>
        <taxon>Viridiplantae</taxon>
        <taxon>Streptophyta</taxon>
        <taxon>Embryophyta</taxon>
        <taxon>Tracheophyta</taxon>
        <taxon>Spermatophyta</taxon>
        <taxon>Magnoliopsida</taxon>
        <taxon>eudicotyledons</taxon>
        <taxon>Gunneridae</taxon>
        <taxon>Pentapetalae</taxon>
        <taxon>rosids</taxon>
        <taxon>fabids</taxon>
        <taxon>Cucurbitales</taxon>
        <taxon>Cucurbitaceae</taxon>
        <taxon>Benincaseae</taxon>
        <taxon>Citrullus</taxon>
    </lineage>
</organism>
<feature type="domain" description="B box-type" evidence="6">
    <location>
        <begin position="43"/>
        <end position="87"/>
    </location>
</feature>
<keyword evidence="1" id="KW-0479">Metal-binding</keyword>
<feature type="region of interest" description="Disordered" evidence="5">
    <location>
        <begin position="377"/>
        <end position="396"/>
    </location>
</feature>
<feature type="compositionally biased region" description="Basic residues" evidence="5">
    <location>
        <begin position="467"/>
        <end position="480"/>
    </location>
</feature>
<dbReference type="PANTHER" id="PTHR31717">
    <property type="entry name" value="ZINC FINGER PROTEIN CONSTANS-LIKE 10"/>
    <property type="match status" value="1"/>
</dbReference>
<dbReference type="SMART" id="SM00336">
    <property type="entry name" value="BBOX"/>
    <property type="match status" value="1"/>
</dbReference>